<dbReference type="Gene3D" id="3.40.50.300">
    <property type="entry name" value="P-loop containing nucleotide triphosphate hydrolases"/>
    <property type="match status" value="2"/>
</dbReference>
<feature type="region of interest" description="Disordered" evidence="7">
    <location>
        <begin position="436"/>
        <end position="470"/>
    </location>
</feature>
<dbReference type="GO" id="GO:0005829">
    <property type="term" value="C:cytosol"/>
    <property type="evidence" value="ECO:0007669"/>
    <property type="project" value="TreeGrafter"/>
</dbReference>
<dbReference type="CDD" id="cd18787">
    <property type="entry name" value="SF2_C_DEAD"/>
    <property type="match status" value="1"/>
</dbReference>
<dbReference type="PANTHER" id="PTHR47959">
    <property type="entry name" value="ATP-DEPENDENT RNA HELICASE RHLE-RELATED"/>
    <property type="match status" value="1"/>
</dbReference>
<proteinExistence type="inferred from homology"/>
<keyword evidence="3 11" id="KW-0347">Helicase</keyword>
<evidence type="ECO:0000313" key="11">
    <source>
        <dbReference type="EMBL" id="TRY00114.1"/>
    </source>
</evidence>
<dbReference type="OMA" id="IAAETRW"/>
<dbReference type="PROSITE" id="PS51192">
    <property type="entry name" value="HELICASE_ATP_BIND_1"/>
    <property type="match status" value="1"/>
</dbReference>
<dbReference type="GO" id="GO:0003724">
    <property type="term" value="F:RNA helicase activity"/>
    <property type="evidence" value="ECO:0007669"/>
    <property type="project" value="InterPro"/>
</dbReference>
<keyword evidence="4" id="KW-0067">ATP-binding</keyword>
<dbReference type="Pfam" id="PF00271">
    <property type="entry name" value="Helicase_C"/>
    <property type="match status" value="1"/>
</dbReference>
<dbReference type="InterPro" id="IPR011545">
    <property type="entry name" value="DEAD/DEAH_box_helicase_dom"/>
</dbReference>
<evidence type="ECO:0000259" key="8">
    <source>
        <dbReference type="PROSITE" id="PS51192"/>
    </source>
</evidence>
<evidence type="ECO:0000259" key="9">
    <source>
        <dbReference type="PROSITE" id="PS51194"/>
    </source>
</evidence>
<dbReference type="InterPro" id="IPR012677">
    <property type="entry name" value="Nucleotide-bd_a/b_plait_sf"/>
</dbReference>
<evidence type="ECO:0000256" key="4">
    <source>
        <dbReference type="ARBA" id="ARBA00022840"/>
    </source>
</evidence>
<feature type="short sequence motif" description="Q motif" evidence="6">
    <location>
        <begin position="3"/>
        <end position="31"/>
    </location>
</feature>
<protein>
    <submittedName>
        <fullName evidence="11">DEAD/DEAH box helicase</fullName>
    </submittedName>
</protein>
<dbReference type="GeneID" id="41338614"/>
<dbReference type="InterPro" id="IPR005580">
    <property type="entry name" value="DbpA/CsdA_RNA-bd_dom"/>
</dbReference>
<feature type="domain" description="DEAD-box RNA helicase Q" evidence="10">
    <location>
        <begin position="3"/>
        <end position="31"/>
    </location>
</feature>
<organism evidence="11 12">
    <name type="scientific">Acholeplasma laidlawii</name>
    <dbReference type="NCBI Taxonomy" id="2148"/>
    <lineage>
        <taxon>Bacteria</taxon>
        <taxon>Bacillati</taxon>
        <taxon>Mycoplasmatota</taxon>
        <taxon>Mollicutes</taxon>
        <taxon>Acholeplasmatales</taxon>
        <taxon>Acholeplasmataceae</taxon>
        <taxon>Acholeplasma</taxon>
    </lineage>
</organism>
<dbReference type="InterPro" id="IPR014014">
    <property type="entry name" value="RNA_helicase_DEAD_Q_motif"/>
</dbReference>
<evidence type="ECO:0000256" key="3">
    <source>
        <dbReference type="ARBA" id="ARBA00022806"/>
    </source>
</evidence>
<evidence type="ECO:0000256" key="5">
    <source>
        <dbReference type="ARBA" id="ARBA00038437"/>
    </source>
</evidence>
<dbReference type="InterPro" id="IPR001650">
    <property type="entry name" value="Helicase_C-like"/>
</dbReference>
<evidence type="ECO:0000259" key="10">
    <source>
        <dbReference type="PROSITE" id="PS51195"/>
    </source>
</evidence>
<dbReference type="PROSITE" id="PS51195">
    <property type="entry name" value="Q_MOTIF"/>
    <property type="match status" value="1"/>
</dbReference>
<dbReference type="GO" id="GO:0016787">
    <property type="term" value="F:hydrolase activity"/>
    <property type="evidence" value="ECO:0007669"/>
    <property type="project" value="UniProtKB-KW"/>
</dbReference>
<feature type="compositionally biased region" description="Basic and acidic residues" evidence="7">
    <location>
        <begin position="436"/>
        <end position="462"/>
    </location>
</feature>
<gene>
    <name evidence="11" type="ORF">FNV44_03460</name>
</gene>
<dbReference type="RefSeq" id="WP_012242384.1">
    <property type="nucleotide sequence ID" value="NZ_JACAOE010000001.1"/>
</dbReference>
<keyword evidence="2" id="KW-0378">Hydrolase</keyword>
<dbReference type="SMART" id="SM00490">
    <property type="entry name" value="HELICc"/>
    <property type="match status" value="1"/>
</dbReference>
<dbReference type="InterPro" id="IPR044742">
    <property type="entry name" value="DEAD/DEAH_RhlB"/>
</dbReference>
<dbReference type="Pfam" id="PF00270">
    <property type="entry name" value="DEAD"/>
    <property type="match status" value="1"/>
</dbReference>
<dbReference type="PANTHER" id="PTHR47959:SF1">
    <property type="entry name" value="ATP-DEPENDENT RNA HELICASE DBPA"/>
    <property type="match status" value="1"/>
</dbReference>
<dbReference type="Gene3D" id="3.30.70.330">
    <property type="match status" value="1"/>
</dbReference>
<dbReference type="CDD" id="cd00268">
    <property type="entry name" value="DEADc"/>
    <property type="match status" value="1"/>
</dbReference>
<dbReference type="InterPro" id="IPR050079">
    <property type="entry name" value="DEAD_box_RNA_helicase"/>
</dbReference>
<evidence type="ECO:0000256" key="2">
    <source>
        <dbReference type="ARBA" id="ARBA00022801"/>
    </source>
</evidence>
<dbReference type="Proteomes" id="UP000315938">
    <property type="component" value="Unassembled WGS sequence"/>
</dbReference>
<evidence type="ECO:0000313" key="12">
    <source>
        <dbReference type="Proteomes" id="UP000315938"/>
    </source>
</evidence>
<dbReference type="SMART" id="SM00487">
    <property type="entry name" value="DEXDc"/>
    <property type="match status" value="1"/>
</dbReference>
<reference evidence="11 12" key="1">
    <citation type="submission" date="2019-07" db="EMBL/GenBank/DDBJ databases">
        <title>Genome sequence of Acholeplasma laidlawii strain with increased resistance to erythromycin.</title>
        <authorList>
            <person name="Medvedeva E.S."/>
            <person name="Baranova N.B."/>
            <person name="Siniagina M.N."/>
            <person name="Mouzykantov A."/>
            <person name="Chernova O.A."/>
            <person name="Chernov V.M."/>
        </authorList>
    </citation>
    <scope>NUCLEOTIDE SEQUENCE [LARGE SCALE GENOMIC DNA]</scope>
    <source>
        <strain evidence="11 12">PG8REry</strain>
    </source>
</reference>
<dbReference type="InterPro" id="IPR027417">
    <property type="entry name" value="P-loop_NTPase"/>
</dbReference>
<dbReference type="Pfam" id="PF03880">
    <property type="entry name" value="DbpA"/>
    <property type="match status" value="1"/>
</dbReference>
<dbReference type="PROSITE" id="PS51194">
    <property type="entry name" value="HELICASE_CTER"/>
    <property type="match status" value="1"/>
</dbReference>
<feature type="domain" description="Helicase ATP-binding" evidence="8">
    <location>
        <begin position="34"/>
        <end position="205"/>
    </location>
</feature>
<name>A0A553IIR8_ACHLA</name>
<dbReference type="CDD" id="cd12252">
    <property type="entry name" value="RRM_DbpA"/>
    <property type="match status" value="1"/>
</dbReference>
<keyword evidence="1" id="KW-0547">Nucleotide-binding</keyword>
<dbReference type="AlphaFoldDB" id="A0A553IIR8"/>
<dbReference type="SUPFAM" id="SSF52540">
    <property type="entry name" value="P-loop containing nucleoside triphosphate hydrolases"/>
    <property type="match status" value="1"/>
</dbReference>
<sequence length="547" mass="62124">MAILFNDLPILDTTKVALEKLGFTEATPIQEQAIPKMILGLDLIGQAQTGTGKTFAFGIPMVEKTDTSLRQTQGLILTPTRELTNQVYKEIIKLVKFYPELRVTTIVGGESYEKQFKELDRKPHIIVATPGRIIDHIDRGTVDLSHITTLTLDEADEMLKMGFQDDIERILQTTPETRQTVLFSATMPAFIKKIAKNYQKNPELIKIEAKSLTVDRITQAYFLVKEKEKQSLLERLLDFENPSTAIIFVNTKAGADRITESLQKAGFTADALHGDLKQSQRTYVMNRFRSKQLSILVATDVAARGLDVDDVEIIVNYDLPQQDEIYVHRIGRTGRAGKKGKAFTFVTPLKRRMLDMLAHYTKADIKRLEVPTADDVYKEQLKTFKHKIKTELANEYPNHLEAIKELLVDEGSKDQLLNYLLDSMLPTKKTYETIEIIPEKASRRSQDERGNDKGRKDSRSSRDASPARGSGQYVDFTLNIGKADGLTPPTLFKFMEKEYGIFSKNIGDIRHHKNETVFGLRKDSVRRLNAKKEVNYKGRKVVIKTLN</sequence>
<evidence type="ECO:0000256" key="7">
    <source>
        <dbReference type="SAM" id="MobiDB-lite"/>
    </source>
</evidence>
<accession>A0A553IIR8</accession>
<comment type="caution">
    <text evidence="11">The sequence shown here is derived from an EMBL/GenBank/DDBJ whole genome shotgun (WGS) entry which is preliminary data.</text>
</comment>
<dbReference type="EMBL" id="VKID01000001">
    <property type="protein sequence ID" value="TRY00114.1"/>
    <property type="molecule type" value="Genomic_DNA"/>
</dbReference>
<dbReference type="InterPro" id="IPR014001">
    <property type="entry name" value="Helicase_ATP-bd"/>
</dbReference>
<feature type="domain" description="Helicase C-terminal" evidence="9">
    <location>
        <begin position="216"/>
        <end position="404"/>
    </location>
</feature>
<evidence type="ECO:0000256" key="6">
    <source>
        <dbReference type="PROSITE-ProRule" id="PRU00552"/>
    </source>
</evidence>
<dbReference type="GO" id="GO:0003676">
    <property type="term" value="F:nucleic acid binding"/>
    <property type="evidence" value="ECO:0007669"/>
    <property type="project" value="InterPro"/>
</dbReference>
<dbReference type="GO" id="GO:0005524">
    <property type="term" value="F:ATP binding"/>
    <property type="evidence" value="ECO:0007669"/>
    <property type="project" value="UniProtKB-KW"/>
</dbReference>
<comment type="similarity">
    <text evidence="5">Belongs to the DEAD box helicase family.</text>
</comment>
<evidence type="ECO:0000256" key="1">
    <source>
        <dbReference type="ARBA" id="ARBA00022741"/>
    </source>
</evidence>